<evidence type="ECO:0000256" key="5">
    <source>
        <dbReference type="ARBA" id="ARBA00022679"/>
    </source>
</evidence>
<organism evidence="13 14">
    <name type="scientific">Oceaniferula marina</name>
    <dbReference type="NCBI Taxonomy" id="2748318"/>
    <lineage>
        <taxon>Bacteria</taxon>
        <taxon>Pseudomonadati</taxon>
        <taxon>Verrucomicrobiota</taxon>
        <taxon>Verrucomicrobiia</taxon>
        <taxon>Verrucomicrobiales</taxon>
        <taxon>Verrucomicrobiaceae</taxon>
        <taxon>Oceaniferula</taxon>
    </lineage>
</organism>
<keyword evidence="9 11" id="KW-0520">NAD</keyword>
<evidence type="ECO:0000256" key="7">
    <source>
        <dbReference type="ARBA" id="ARBA00022741"/>
    </source>
</evidence>
<comment type="pathway">
    <text evidence="2 11">Cofactor biosynthesis; NAD(+) biosynthesis; deamido-NAD(+) from nicotinate D-ribonucleotide: step 1/1.</text>
</comment>
<dbReference type="NCBIfam" id="TIGR00125">
    <property type="entry name" value="cyt_tran_rel"/>
    <property type="match status" value="1"/>
</dbReference>
<accession>A0A851GFP7</accession>
<keyword evidence="7 11" id="KW-0547">Nucleotide-binding</keyword>
<comment type="catalytic activity">
    <reaction evidence="10 11">
        <text>nicotinate beta-D-ribonucleotide + ATP + H(+) = deamido-NAD(+) + diphosphate</text>
        <dbReference type="Rhea" id="RHEA:22860"/>
        <dbReference type="ChEBI" id="CHEBI:15378"/>
        <dbReference type="ChEBI" id="CHEBI:30616"/>
        <dbReference type="ChEBI" id="CHEBI:33019"/>
        <dbReference type="ChEBI" id="CHEBI:57502"/>
        <dbReference type="ChEBI" id="CHEBI:58437"/>
        <dbReference type="EC" id="2.7.7.18"/>
    </reaction>
</comment>
<keyword evidence="4 11" id="KW-0662">Pyridine nucleotide biosynthesis</keyword>
<evidence type="ECO:0000313" key="13">
    <source>
        <dbReference type="EMBL" id="NWK56029.1"/>
    </source>
</evidence>
<reference evidence="13 14" key="1">
    <citation type="submission" date="2020-07" db="EMBL/GenBank/DDBJ databases">
        <title>Roseicoccus Jingziensis gen. nov., sp. nov., isolated from coastal seawater.</title>
        <authorList>
            <person name="Feng X."/>
        </authorList>
    </citation>
    <scope>NUCLEOTIDE SEQUENCE [LARGE SCALE GENOMIC DNA]</scope>
    <source>
        <strain evidence="13 14">N1E253</strain>
    </source>
</reference>
<sequence length="208" mass="23388">MAGHDSQTGSPFKTLCLFGGTFDPIHLGHTHIAQAAVDSLGLDRVLFLPCGQSPHKAGQKHADAHHRLKMCQLATRDIEWAEVDDHDLTAPPPSYSHRLAGTMAKRYPGARLFWLMGTDQWKAFPHWHRPDELAQLVEFIVFSRGEPAKPLKNYRLHTIHGDHPAAATQIRNTPKAAKSWLHPAVYDYIQENRLYQHGNEQKAGEADD</sequence>
<evidence type="ECO:0000256" key="10">
    <source>
        <dbReference type="ARBA" id="ARBA00048721"/>
    </source>
</evidence>
<dbReference type="UniPathway" id="UPA00253">
    <property type="reaction ID" value="UER00332"/>
</dbReference>
<keyword evidence="5 11" id="KW-0808">Transferase</keyword>
<proteinExistence type="inferred from homology"/>
<dbReference type="HAMAP" id="MF_00244">
    <property type="entry name" value="NaMN_adenylyltr"/>
    <property type="match status" value="1"/>
</dbReference>
<evidence type="ECO:0000256" key="6">
    <source>
        <dbReference type="ARBA" id="ARBA00022695"/>
    </source>
</evidence>
<gene>
    <name evidence="11 13" type="primary">nadD</name>
    <name evidence="13" type="ORF">HW115_10435</name>
</gene>
<evidence type="ECO:0000256" key="9">
    <source>
        <dbReference type="ARBA" id="ARBA00023027"/>
    </source>
</evidence>
<evidence type="ECO:0000256" key="11">
    <source>
        <dbReference type="HAMAP-Rule" id="MF_00244"/>
    </source>
</evidence>
<protein>
    <recommendedName>
        <fullName evidence="11">Probable nicotinate-nucleotide adenylyltransferase</fullName>
        <ecNumber evidence="11">2.7.7.18</ecNumber>
    </recommendedName>
    <alternativeName>
        <fullName evidence="11">Deamido-NAD(+) diphosphorylase</fullName>
    </alternativeName>
    <alternativeName>
        <fullName evidence="11">Deamido-NAD(+) pyrophosphorylase</fullName>
    </alternativeName>
    <alternativeName>
        <fullName evidence="11">Nicotinate mononucleotide adenylyltransferase</fullName>
        <shortName evidence="11">NaMN adenylyltransferase</shortName>
    </alternativeName>
</protein>
<dbReference type="InterPro" id="IPR004821">
    <property type="entry name" value="Cyt_trans-like"/>
</dbReference>
<dbReference type="PANTHER" id="PTHR39321:SF3">
    <property type="entry name" value="PHOSPHOPANTETHEINE ADENYLYLTRANSFERASE"/>
    <property type="match status" value="1"/>
</dbReference>
<evidence type="ECO:0000256" key="1">
    <source>
        <dbReference type="ARBA" id="ARBA00002324"/>
    </source>
</evidence>
<dbReference type="GO" id="GO:0009435">
    <property type="term" value="P:NAD+ biosynthetic process"/>
    <property type="evidence" value="ECO:0007669"/>
    <property type="project" value="UniProtKB-UniRule"/>
</dbReference>
<dbReference type="InterPro" id="IPR005248">
    <property type="entry name" value="NadD/NMNAT"/>
</dbReference>
<dbReference type="EC" id="2.7.7.18" evidence="11"/>
<dbReference type="NCBIfam" id="TIGR00482">
    <property type="entry name" value="nicotinate (nicotinamide) nucleotide adenylyltransferase"/>
    <property type="match status" value="1"/>
</dbReference>
<comment type="caution">
    <text evidence="13">The sequence shown here is derived from an EMBL/GenBank/DDBJ whole genome shotgun (WGS) entry which is preliminary data.</text>
</comment>
<name>A0A851GFP7_9BACT</name>
<evidence type="ECO:0000259" key="12">
    <source>
        <dbReference type="Pfam" id="PF01467"/>
    </source>
</evidence>
<dbReference type="RefSeq" id="WP_178932647.1">
    <property type="nucleotide sequence ID" value="NZ_JACBAZ010000004.1"/>
</dbReference>
<dbReference type="CDD" id="cd02165">
    <property type="entry name" value="NMNAT"/>
    <property type="match status" value="1"/>
</dbReference>
<dbReference type="AlphaFoldDB" id="A0A851GFP7"/>
<evidence type="ECO:0000256" key="4">
    <source>
        <dbReference type="ARBA" id="ARBA00022642"/>
    </source>
</evidence>
<dbReference type="EMBL" id="JACBAZ010000004">
    <property type="protein sequence ID" value="NWK56029.1"/>
    <property type="molecule type" value="Genomic_DNA"/>
</dbReference>
<keyword evidence="6 11" id="KW-0548">Nucleotidyltransferase</keyword>
<keyword evidence="14" id="KW-1185">Reference proteome</keyword>
<evidence type="ECO:0000256" key="3">
    <source>
        <dbReference type="ARBA" id="ARBA00009014"/>
    </source>
</evidence>
<dbReference type="Gene3D" id="3.40.50.620">
    <property type="entry name" value="HUPs"/>
    <property type="match status" value="1"/>
</dbReference>
<comment type="similarity">
    <text evidence="3 11">Belongs to the NadD family.</text>
</comment>
<dbReference type="SUPFAM" id="SSF52374">
    <property type="entry name" value="Nucleotidylyl transferase"/>
    <property type="match status" value="1"/>
</dbReference>
<dbReference type="GO" id="GO:0005524">
    <property type="term" value="F:ATP binding"/>
    <property type="evidence" value="ECO:0007669"/>
    <property type="project" value="UniProtKB-KW"/>
</dbReference>
<evidence type="ECO:0000256" key="2">
    <source>
        <dbReference type="ARBA" id="ARBA00005019"/>
    </source>
</evidence>
<keyword evidence="8 11" id="KW-0067">ATP-binding</keyword>
<dbReference type="PANTHER" id="PTHR39321">
    <property type="entry name" value="NICOTINATE-NUCLEOTIDE ADENYLYLTRANSFERASE-RELATED"/>
    <property type="match status" value="1"/>
</dbReference>
<dbReference type="InterPro" id="IPR014729">
    <property type="entry name" value="Rossmann-like_a/b/a_fold"/>
</dbReference>
<dbReference type="GO" id="GO:0004515">
    <property type="term" value="F:nicotinate-nucleotide adenylyltransferase activity"/>
    <property type="evidence" value="ECO:0007669"/>
    <property type="project" value="UniProtKB-UniRule"/>
</dbReference>
<evidence type="ECO:0000256" key="8">
    <source>
        <dbReference type="ARBA" id="ARBA00022840"/>
    </source>
</evidence>
<feature type="domain" description="Cytidyltransferase-like" evidence="12">
    <location>
        <begin position="17"/>
        <end position="151"/>
    </location>
</feature>
<dbReference type="Pfam" id="PF01467">
    <property type="entry name" value="CTP_transf_like"/>
    <property type="match status" value="1"/>
</dbReference>
<dbReference type="Proteomes" id="UP000557872">
    <property type="component" value="Unassembled WGS sequence"/>
</dbReference>
<evidence type="ECO:0000313" key="14">
    <source>
        <dbReference type="Proteomes" id="UP000557872"/>
    </source>
</evidence>
<comment type="function">
    <text evidence="1 11">Catalyzes the reversible adenylation of nicotinate mononucleotide (NaMN) to nicotinic acid adenine dinucleotide (NaAD).</text>
</comment>